<organism evidence="2 3">
    <name type="scientific">Trematosphaeria pertusa</name>
    <dbReference type="NCBI Taxonomy" id="390896"/>
    <lineage>
        <taxon>Eukaryota</taxon>
        <taxon>Fungi</taxon>
        <taxon>Dikarya</taxon>
        <taxon>Ascomycota</taxon>
        <taxon>Pezizomycotina</taxon>
        <taxon>Dothideomycetes</taxon>
        <taxon>Pleosporomycetidae</taxon>
        <taxon>Pleosporales</taxon>
        <taxon>Massarineae</taxon>
        <taxon>Trematosphaeriaceae</taxon>
        <taxon>Trematosphaeria</taxon>
    </lineage>
</organism>
<gene>
    <name evidence="2" type="ORF">BU26DRAFT_129025</name>
</gene>
<sequence length="877" mass="98723">MSNYSQFYPYQEQPQALVAPNAFGYGQYDSQRSKTPTSLINHTGHSPGPLSTPPQSRNASRGPEVLPDQPDQMVYDDSFGSLSNSPTSVRTPDDTIFEVEMLDTESVRNFYQSQNGGIMATQVSQGAIPSIETNMFFTAQGTISDQAIQDSVYATLAAQASQPPQYHTQFTMQSRPLQNTVQSQQFNTFFGQTQNYTRQPPQQDPWTGQGPPRNPNTPRSGIAVFDPATDPLDYSAFVNDVDYWAMNNTDPNYLVSPNETMAPPQDLFAIAAQQNFIQQQANNRTQNQPQMQTDNRIEMKFTPASPRPDSQNFVNLDATSPLFTETYITGTDSYQPASPTTSSIDHPVRTSFQRGVASPQASAASPGGSEGMYSSYTQSEANMMIDPYPNKPFDTRLPPAPSPVEVMGEGSFDASPEPESQLGRRTSSNKGTGRPGGRQLGTHLDPKVAKSAHDMRKIVACWHCVLQRDKCGPGDICERCLKRSQRPNADCGLGCSRIKLVELAPYFLPMLTMQIHEDTHLTHFVSQFIQQWGNTEITIYMTCSQSMPRIPVKVYEFAPRGDELLVQIQYQTDPQTQQRYSLKKRSPALGMVHINHNEEKKYDKYVNEIVDNHMDAFADICWAEDDNDFAPRLLKLLTRVKPKAEDEAKLLREVFRLLVTTYIMSHTLTIAEETKTQTLSKMHSYTGPSAYIQNYTSPRMTNRQLKYFFARLQRSTLTHVLNKLQQIFKSSKGCDKWVSAFVAVVCMAMAHEDQQKTIHQVMATRAATEGFDARDAQAQADIACREVDARMNFISQIFRWKYNRKCNPLRDAEHEWEKEVGFGDESSVTFVRSVAQLVKDNTDYLQKRQSISISASNQAKYTARLVGSFLLSFWLPS</sequence>
<feature type="region of interest" description="Disordered" evidence="1">
    <location>
        <begin position="392"/>
        <end position="448"/>
    </location>
</feature>
<dbReference type="Proteomes" id="UP000800094">
    <property type="component" value="Unassembled WGS sequence"/>
</dbReference>
<dbReference type="InterPro" id="IPR052973">
    <property type="entry name" value="Fungal_sec-metab_reg_TF"/>
</dbReference>
<dbReference type="RefSeq" id="XP_033677589.1">
    <property type="nucleotide sequence ID" value="XM_033819624.1"/>
</dbReference>
<evidence type="ECO:0000313" key="2">
    <source>
        <dbReference type="EMBL" id="KAF2242585.1"/>
    </source>
</evidence>
<protein>
    <submittedName>
        <fullName evidence="2">Uncharacterized protein</fullName>
    </submittedName>
</protein>
<feature type="region of interest" description="Disordered" evidence="1">
    <location>
        <begin position="25"/>
        <end position="69"/>
    </location>
</feature>
<evidence type="ECO:0000256" key="1">
    <source>
        <dbReference type="SAM" id="MobiDB-lite"/>
    </source>
</evidence>
<dbReference type="OrthoDB" id="4226666at2759"/>
<dbReference type="GeneID" id="54572954"/>
<dbReference type="AlphaFoldDB" id="A0A6A6HWL3"/>
<reference evidence="2" key="1">
    <citation type="journal article" date="2020" name="Stud. Mycol.">
        <title>101 Dothideomycetes genomes: a test case for predicting lifestyles and emergence of pathogens.</title>
        <authorList>
            <person name="Haridas S."/>
            <person name="Albert R."/>
            <person name="Binder M."/>
            <person name="Bloem J."/>
            <person name="Labutti K."/>
            <person name="Salamov A."/>
            <person name="Andreopoulos B."/>
            <person name="Baker S."/>
            <person name="Barry K."/>
            <person name="Bills G."/>
            <person name="Bluhm B."/>
            <person name="Cannon C."/>
            <person name="Castanera R."/>
            <person name="Culley D."/>
            <person name="Daum C."/>
            <person name="Ezra D."/>
            <person name="Gonzalez J."/>
            <person name="Henrissat B."/>
            <person name="Kuo A."/>
            <person name="Liang C."/>
            <person name="Lipzen A."/>
            <person name="Lutzoni F."/>
            <person name="Magnuson J."/>
            <person name="Mondo S."/>
            <person name="Nolan M."/>
            <person name="Ohm R."/>
            <person name="Pangilinan J."/>
            <person name="Park H.-J."/>
            <person name="Ramirez L."/>
            <person name="Alfaro M."/>
            <person name="Sun H."/>
            <person name="Tritt A."/>
            <person name="Yoshinaga Y."/>
            <person name="Zwiers L.-H."/>
            <person name="Turgeon B."/>
            <person name="Goodwin S."/>
            <person name="Spatafora J."/>
            <person name="Crous P."/>
            <person name="Grigoriev I."/>
        </authorList>
    </citation>
    <scope>NUCLEOTIDE SEQUENCE</scope>
    <source>
        <strain evidence="2">CBS 122368</strain>
    </source>
</reference>
<evidence type="ECO:0000313" key="3">
    <source>
        <dbReference type="Proteomes" id="UP000800094"/>
    </source>
</evidence>
<dbReference type="PANTHER" id="PTHR35392:SF1">
    <property type="entry name" value="ZN(II)2CYS6 TRANSCRIPTION FACTOR (EUROFUNG)"/>
    <property type="match status" value="1"/>
</dbReference>
<accession>A0A6A6HWL3</accession>
<dbReference type="PANTHER" id="PTHR35392">
    <property type="entry name" value="ZN(II)2CYS6 TRANSCRIPTION FACTOR (EUROFUNG)-RELATED-RELATED"/>
    <property type="match status" value="1"/>
</dbReference>
<keyword evidence="3" id="KW-1185">Reference proteome</keyword>
<feature type="compositionally biased region" description="Low complexity" evidence="1">
    <location>
        <begin position="355"/>
        <end position="367"/>
    </location>
</feature>
<proteinExistence type="predicted"/>
<dbReference type="EMBL" id="ML987207">
    <property type="protein sequence ID" value="KAF2242585.1"/>
    <property type="molecule type" value="Genomic_DNA"/>
</dbReference>
<feature type="region of interest" description="Disordered" evidence="1">
    <location>
        <begin position="194"/>
        <end position="221"/>
    </location>
</feature>
<feature type="compositionally biased region" description="Polar residues" evidence="1">
    <location>
        <begin position="28"/>
        <end position="44"/>
    </location>
</feature>
<feature type="region of interest" description="Disordered" evidence="1">
    <location>
        <begin position="353"/>
        <end position="374"/>
    </location>
</feature>
<name>A0A6A6HWL3_9PLEO</name>